<feature type="transmembrane region" description="Helical" evidence="1">
    <location>
        <begin position="182"/>
        <end position="202"/>
    </location>
</feature>
<dbReference type="VEuPathDB" id="ToxoDB:CSUI_008842"/>
<evidence type="ECO:0008006" key="4">
    <source>
        <dbReference type="Google" id="ProtNLM"/>
    </source>
</evidence>
<sequence length="241" mass="27868">NRLSSFFLLFQKNSLFPSVSFFLFSFLSSSLFLFLSLFLYPRYLVLSFFPSYLSLLSYLFLSPPLVSLLFFECIYTAGGGPLRILYFQQSLLAISICIKEVPRLFPNSSVEKKRERKRSLLRQGGEKVCILRSFLSVLFSPLFLFISRCLTFLSFRLSWRRILHSLASTTLEEESRYRCERALLFLFLFPHLLQAYLGVGLIRPAFSSFFPPSITFTTATPTMPTLTSLPLLLICIYLFYG</sequence>
<evidence type="ECO:0000313" key="2">
    <source>
        <dbReference type="EMBL" id="PHJ17337.1"/>
    </source>
</evidence>
<dbReference type="RefSeq" id="XP_067919061.1">
    <property type="nucleotide sequence ID" value="XM_068068964.1"/>
</dbReference>
<dbReference type="EMBL" id="MIGC01005086">
    <property type="protein sequence ID" value="PHJ17337.1"/>
    <property type="molecule type" value="Genomic_DNA"/>
</dbReference>
<evidence type="ECO:0000313" key="3">
    <source>
        <dbReference type="Proteomes" id="UP000221165"/>
    </source>
</evidence>
<feature type="transmembrane region" description="Helical" evidence="1">
    <location>
        <begin position="52"/>
        <end position="77"/>
    </location>
</feature>
<feature type="transmembrane region" description="Helical" evidence="1">
    <location>
        <begin position="222"/>
        <end position="240"/>
    </location>
</feature>
<comment type="caution">
    <text evidence="2">The sequence shown here is derived from an EMBL/GenBank/DDBJ whole genome shotgun (WGS) entry which is preliminary data.</text>
</comment>
<name>A0A2C6KIE8_9APIC</name>
<keyword evidence="3" id="KW-1185">Reference proteome</keyword>
<gene>
    <name evidence="2" type="ORF">CSUI_008842</name>
</gene>
<feature type="transmembrane region" description="Helical" evidence="1">
    <location>
        <begin position="130"/>
        <end position="155"/>
    </location>
</feature>
<dbReference type="AlphaFoldDB" id="A0A2C6KIE8"/>
<evidence type="ECO:0000256" key="1">
    <source>
        <dbReference type="SAM" id="Phobius"/>
    </source>
</evidence>
<feature type="transmembrane region" description="Helical" evidence="1">
    <location>
        <begin position="20"/>
        <end position="40"/>
    </location>
</feature>
<dbReference type="GeneID" id="94432175"/>
<organism evidence="2 3">
    <name type="scientific">Cystoisospora suis</name>
    <dbReference type="NCBI Taxonomy" id="483139"/>
    <lineage>
        <taxon>Eukaryota</taxon>
        <taxon>Sar</taxon>
        <taxon>Alveolata</taxon>
        <taxon>Apicomplexa</taxon>
        <taxon>Conoidasida</taxon>
        <taxon>Coccidia</taxon>
        <taxon>Eucoccidiorida</taxon>
        <taxon>Eimeriorina</taxon>
        <taxon>Sarcocystidae</taxon>
        <taxon>Cystoisospora</taxon>
    </lineage>
</organism>
<keyword evidence="1" id="KW-1133">Transmembrane helix</keyword>
<feature type="non-terminal residue" evidence="2">
    <location>
        <position position="1"/>
    </location>
</feature>
<protein>
    <recommendedName>
        <fullName evidence="4">Transmembrane protein</fullName>
    </recommendedName>
</protein>
<reference evidence="2 3" key="1">
    <citation type="journal article" date="2017" name="Int. J. Parasitol.">
        <title>The genome of the protozoan parasite Cystoisospora suis and a reverse vaccinology approach to identify vaccine candidates.</title>
        <authorList>
            <person name="Palmieri N."/>
            <person name="Shrestha A."/>
            <person name="Ruttkowski B."/>
            <person name="Beck T."/>
            <person name="Vogl C."/>
            <person name="Tomley F."/>
            <person name="Blake D.P."/>
            <person name="Joachim A."/>
        </authorList>
    </citation>
    <scope>NUCLEOTIDE SEQUENCE [LARGE SCALE GENOMIC DNA]</scope>
    <source>
        <strain evidence="2 3">Wien I</strain>
    </source>
</reference>
<dbReference type="Proteomes" id="UP000221165">
    <property type="component" value="Unassembled WGS sequence"/>
</dbReference>
<keyword evidence="1" id="KW-0812">Transmembrane</keyword>
<proteinExistence type="predicted"/>
<keyword evidence="1" id="KW-0472">Membrane</keyword>
<accession>A0A2C6KIE8</accession>